<accession>A0A5K3FCG2</accession>
<name>A0A5K3FCG2_MESCO</name>
<evidence type="ECO:0000313" key="1">
    <source>
        <dbReference type="WBParaSite" id="MCU_006324-RA"/>
    </source>
</evidence>
<protein>
    <submittedName>
        <fullName evidence="1">PRORP domain-containing protein</fullName>
    </submittedName>
</protein>
<proteinExistence type="predicted"/>
<dbReference type="WBParaSite" id="MCU_006324-RA">
    <property type="protein sequence ID" value="MCU_006324-RA"/>
    <property type="gene ID" value="MCU_006324"/>
</dbReference>
<sequence length="78" mass="8873">MPLDRRETRDWPRPGGPTCLRPNPTPHYLPLSSEAVLSFWLGSPHCCRFPALVKYPVRHFPHPTPPIIYCISSMSFSG</sequence>
<reference evidence="1" key="1">
    <citation type="submission" date="2019-11" db="UniProtKB">
        <authorList>
            <consortium name="WormBaseParasite"/>
        </authorList>
    </citation>
    <scope>IDENTIFICATION</scope>
</reference>
<organism evidence="1">
    <name type="scientific">Mesocestoides corti</name>
    <name type="common">Flatworm</name>
    <dbReference type="NCBI Taxonomy" id="53468"/>
    <lineage>
        <taxon>Eukaryota</taxon>
        <taxon>Metazoa</taxon>
        <taxon>Spiralia</taxon>
        <taxon>Lophotrochozoa</taxon>
        <taxon>Platyhelminthes</taxon>
        <taxon>Cestoda</taxon>
        <taxon>Eucestoda</taxon>
        <taxon>Cyclophyllidea</taxon>
        <taxon>Mesocestoididae</taxon>
        <taxon>Mesocestoides</taxon>
    </lineage>
</organism>
<dbReference type="AlphaFoldDB" id="A0A5K3FCG2"/>